<name>A0ABQ4QB72_9BURK</name>
<keyword evidence="3" id="KW-1185">Reference proteome</keyword>
<gene>
    <name evidence="2" type="ORF">NCCP691_41560</name>
</gene>
<accession>A0ABQ4QB72</accession>
<comment type="caution">
    <text evidence="2">The sequence shown here is derived from an EMBL/GenBank/DDBJ whole genome shotgun (WGS) entry which is preliminary data.</text>
</comment>
<dbReference type="Gene3D" id="3.90.1580.10">
    <property type="entry name" value="paralog of FGE (formylglycine-generating enzyme)"/>
    <property type="match status" value="1"/>
</dbReference>
<protein>
    <recommendedName>
        <fullName evidence="1">Sulfatase-modifying factor enzyme-like domain-containing protein</fullName>
    </recommendedName>
</protein>
<evidence type="ECO:0000313" key="2">
    <source>
        <dbReference type="EMBL" id="GIZ54142.1"/>
    </source>
</evidence>
<evidence type="ECO:0000259" key="1">
    <source>
        <dbReference type="Pfam" id="PF03781"/>
    </source>
</evidence>
<dbReference type="InterPro" id="IPR042095">
    <property type="entry name" value="SUMF_sf"/>
</dbReference>
<reference evidence="2 3" key="1">
    <citation type="journal article" date="2022" name="Int. J. Syst. Evol. Microbiol.">
        <title>Noviherbaspirillum aridicola sp. nov., isolated from an arid soil in Pakistan.</title>
        <authorList>
            <person name="Khan I.U."/>
            <person name="Saqib M."/>
            <person name="Amin A."/>
            <person name="Hussain F."/>
            <person name="Li L."/>
            <person name="Liu Y.H."/>
            <person name="Fang B.Z."/>
            <person name="Ahmed I."/>
            <person name="Li W.J."/>
        </authorList>
    </citation>
    <scope>NUCLEOTIDE SEQUENCE [LARGE SCALE GENOMIC DNA]</scope>
    <source>
        <strain evidence="2 3">NCCP-691</strain>
    </source>
</reference>
<dbReference type="InterPro" id="IPR016187">
    <property type="entry name" value="CTDL_fold"/>
</dbReference>
<dbReference type="EMBL" id="BPMK01000031">
    <property type="protein sequence ID" value="GIZ54142.1"/>
    <property type="molecule type" value="Genomic_DNA"/>
</dbReference>
<dbReference type="PANTHER" id="PTHR23150">
    <property type="entry name" value="SULFATASE MODIFYING FACTOR 1, 2"/>
    <property type="match status" value="1"/>
</dbReference>
<evidence type="ECO:0000313" key="3">
    <source>
        <dbReference type="Proteomes" id="UP000887222"/>
    </source>
</evidence>
<dbReference type="Proteomes" id="UP000887222">
    <property type="component" value="Unassembled WGS sequence"/>
</dbReference>
<sequence>MIYFSAGHTKAIYLMTVRRALRGGILRPGPPLCKSTNRASIGHPASFGSCRIPMRMFISIITLLSVAASAAEPVSVPPPVRIENSLGMRFVRIPAGEFMMGSEESPESYAKSFPQYERQRFLKLADEAPVHRVRITRPFYLGQYEVTVGQFRRFLEASGYTPESEADGTGGYGYDAAYDAASSSRGDAFEGRNPKYSWRNPGFSQSDEHPVVNVTWNDAAALCKWLSETEGKTYRLPTEAEWEYAARAGTTTRYHSGDDPHSLLKVANVFDAASGRHWKKWAPYALAGDDGYAFTAPAGSFEPNAFGLYDMHGNAWEWTADWHDDTYYAHSPVDDPQGPESGTVRVRRGGSWHTWAFYARSAYRNWNAPDTRYTLVGIRLLREAD</sequence>
<proteinExistence type="predicted"/>
<organism evidence="2 3">
    <name type="scientific">Noviherbaspirillum aridicola</name>
    <dbReference type="NCBI Taxonomy" id="2849687"/>
    <lineage>
        <taxon>Bacteria</taxon>
        <taxon>Pseudomonadati</taxon>
        <taxon>Pseudomonadota</taxon>
        <taxon>Betaproteobacteria</taxon>
        <taxon>Burkholderiales</taxon>
        <taxon>Oxalobacteraceae</taxon>
        <taxon>Noviherbaspirillum</taxon>
    </lineage>
</organism>
<dbReference type="InterPro" id="IPR051043">
    <property type="entry name" value="Sulfatase_Mod_Factor_Kinase"/>
</dbReference>
<dbReference type="Pfam" id="PF03781">
    <property type="entry name" value="FGE-sulfatase"/>
    <property type="match status" value="1"/>
</dbReference>
<dbReference type="SUPFAM" id="SSF56436">
    <property type="entry name" value="C-type lectin-like"/>
    <property type="match status" value="1"/>
</dbReference>
<feature type="domain" description="Sulfatase-modifying factor enzyme-like" evidence="1">
    <location>
        <begin position="90"/>
        <end position="382"/>
    </location>
</feature>
<dbReference type="InterPro" id="IPR005532">
    <property type="entry name" value="SUMF_dom"/>
</dbReference>
<dbReference type="PANTHER" id="PTHR23150:SF19">
    <property type="entry name" value="FORMYLGLYCINE-GENERATING ENZYME"/>
    <property type="match status" value="1"/>
</dbReference>